<feature type="domain" description="RCK C-terminal" evidence="2">
    <location>
        <begin position="138"/>
        <end position="223"/>
    </location>
</feature>
<dbReference type="Proteomes" id="UP000676565">
    <property type="component" value="Unassembled WGS sequence"/>
</dbReference>
<dbReference type="InterPro" id="IPR036721">
    <property type="entry name" value="RCK_C_sf"/>
</dbReference>
<gene>
    <name evidence="3" type="ORF">J8F10_10485</name>
</gene>
<feature type="domain" description="RCK N-terminal" evidence="1">
    <location>
        <begin position="2"/>
        <end position="118"/>
    </location>
</feature>
<evidence type="ECO:0000259" key="1">
    <source>
        <dbReference type="PROSITE" id="PS51201"/>
    </source>
</evidence>
<dbReference type="InterPro" id="IPR050721">
    <property type="entry name" value="Trk_Ktr_HKT_K-transport"/>
</dbReference>
<sequence>MERPVLLCGLGRVGWRVLDSLRAAGLPVVVIDIKVDPGDPRLAGVTAFKGDCRRHELLEQAGIKDARGVVIVTSDDLVNISTALLARKLNPTARVVVRMFNQNLIARFGGAVKNTVALSVSALIAPVMALTAVTGDTLGAFKLDDGPRQISELVAAADSELIGKRVADLAAEHNFVPLAFVPAHGAPQFLLAVNSDATLSPGDRLIVCGPPLALQKLLERLRGDLLAGVQWASALRRWVRTARRTLLEVDLSVKIITPVLFTTLFMSTLIFRYGVGTAWGDGLYQTVSIIATGGELHGENKPEWVKVFISILKLAGAALIAGFTAILTNYLIRARLGGALEVRRVPDGGHVVVCGLGNVGYRLVQELTTMGERIVAIDKENDGPFFETVRRMGVPVFVGDATVPEVLRQVRADSAKAVIAATSSELGNIEIALLVREMNPKQRVVVRLSEPEFAEAVREAAEIRNAMSVPALAAPAFASALYGDSVQTLVSAVGHTLVVIDLLVNDADDPLNGKSLRAIVLDYALLPVALSGRDLSDTRGYRLKVGDKLTVVAELPDYERLLRLQQPVTASRVVVDAFPPTATGVLATHVRLQRGCTVEEASATMAAVPFVLRDGLTRGEAQELTEQLEREKVVTRIE</sequence>
<evidence type="ECO:0000313" key="3">
    <source>
        <dbReference type="EMBL" id="MBP3955708.1"/>
    </source>
</evidence>
<dbReference type="SUPFAM" id="SSF51735">
    <property type="entry name" value="NAD(P)-binding Rossmann-fold domains"/>
    <property type="match status" value="2"/>
</dbReference>
<dbReference type="PROSITE" id="PS51202">
    <property type="entry name" value="RCK_C"/>
    <property type="match status" value="2"/>
</dbReference>
<dbReference type="PANTHER" id="PTHR43833">
    <property type="entry name" value="POTASSIUM CHANNEL PROTEIN 2-RELATED-RELATED"/>
    <property type="match status" value="1"/>
</dbReference>
<dbReference type="Pfam" id="PF02254">
    <property type="entry name" value="TrkA_N"/>
    <property type="match status" value="2"/>
</dbReference>
<feature type="domain" description="RCK C-terminal" evidence="2">
    <location>
        <begin position="486"/>
        <end position="567"/>
    </location>
</feature>
<dbReference type="InterPro" id="IPR006037">
    <property type="entry name" value="RCK_C"/>
</dbReference>
<dbReference type="PANTHER" id="PTHR43833:SF11">
    <property type="entry name" value="VOLTAGE-GATED POTASSIUM CHANNEL KCH"/>
    <property type="match status" value="1"/>
</dbReference>
<organism evidence="3 4">
    <name type="scientific">Gemmata palustris</name>
    <dbReference type="NCBI Taxonomy" id="2822762"/>
    <lineage>
        <taxon>Bacteria</taxon>
        <taxon>Pseudomonadati</taxon>
        <taxon>Planctomycetota</taxon>
        <taxon>Planctomycetia</taxon>
        <taxon>Gemmatales</taxon>
        <taxon>Gemmataceae</taxon>
        <taxon>Gemmata</taxon>
    </lineage>
</organism>
<dbReference type="PROSITE" id="PS51201">
    <property type="entry name" value="RCK_N"/>
    <property type="match status" value="2"/>
</dbReference>
<dbReference type="EMBL" id="JAGKQQ010000001">
    <property type="protein sequence ID" value="MBP3955708.1"/>
    <property type="molecule type" value="Genomic_DNA"/>
</dbReference>
<dbReference type="InterPro" id="IPR003148">
    <property type="entry name" value="RCK_N"/>
</dbReference>
<dbReference type="SUPFAM" id="SSF116726">
    <property type="entry name" value="TrkA C-terminal domain-like"/>
    <property type="match status" value="1"/>
</dbReference>
<keyword evidence="4" id="KW-1185">Reference proteome</keyword>
<evidence type="ECO:0000259" key="2">
    <source>
        <dbReference type="PROSITE" id="PS51202"/>
    </source>
</evidence>
<dbReference type="InterPro" id="IPR036291">
    <property type="entry name" value="NAD(P)-bd_dom_sf"/>
</dbReference>
<name>A0ABS5BS74_9BACT</name>
<dbReference type="Gene3D" id="3.40.50.720">
    <property type="entry name" value="NAD(P)-binding Rossmann-like Domain"/>
    <property type="match status" value="2"/>
</dbReference>
<protein>
    <submittedName>
        <fullName evidence="3">NAD-binding protein</fullName>
    </submittedName>
</protein>
<reference evidence="3 4" key="1">
    <citation type="submission" date="2021-04" db="EMBL/GenBank/DDBJ databases">
        <authorList>
            <person name="Ivanova A."/>
        </authorList>
    </citation>
    <scope>NUCLEOTIDE SEQUENCE [LARGE SCALE GENOMIC DNA]</scope>
    <source>
        <strain evidence="3 4">G18</strain>
    </source>
</reference>
<dbReference type="RefSeq" id="WP_210653773.1">
    <property type="nucleotide sequence ID" value="NZ_JAGKQQ010000001.1"/>
</dbReference>
<dbReference type="Gene3D" id="3.30.70.1450">
    <property type="entry name" value="Regulator of K+ conductance, C-terminal domain"/>
    <property type="match status" value="1"/>
</dbReference>
<accession>A0ABS5BS74</accession>
<evidence type="ECO:0000313" key="4">
    <source>
        <dbReference type="Proteomes" id="UP000676565"/>
    </source>
</evidence>
<feature type="domain" description="RCK N-terminal" evidence="1">
    <location>
        <begin position="348"/>
        <end position="467"/>
    </location>
</feature>
<comment type="caution">
    <text evidence="3">The sequence shown here is derived from an EMBL/GenBank/DDBJ whole genome shotgun (WGS) entry which is preliminary data.</text>
</comment>
<proteinExistence type="predicted"/>
<dbReference type="Pfam" id="PF02080">
    <property type="entry name" value="TrkA_C"/>
    <property type="match status" value="1"/>
</dbReference>